<dbReference type="InParanoid" id="A0A067N3V0"/>
<dbReference type="EMBL" id="KL198016">
    <property type="protein sequence ID" value="KDQ21650.1"/>
    <property type="molecule type" value="Genomic_DNA"/>
</dbReference>
<proteinExistence type="predicted"/>
<dbReference type="Proteomes" id="UP000027195">
    <property type="component" value="Unassembled WGS sequence"/>
</dbReference>
<dbReference type="HOGENOM" id="CLU_3124753_0_0_1"/>
<sequence>MSPKTDRASVVKYAFCAPKPAHIRGQKSFGTLRRWRFERFALAFRYLEHG</sequence>
<name>A0A067N3V0_BOTB1</name>
<protein>
    <submittedName>
        <fullName evidence="1">Uncharacterized protein</fullName>
    </submittedName>
</protein>
<keyword evidence="2" id="KW-1185">Reference proteome</keyword>
<organism evidence="1 2">
    <name type="scientific">Botryobasidium botryosum (strain FD-172 SS1)</name>
    <dbReference type="NCBI Taxonomy" id="930990"/>
    <lineage>
        <taxon>Eukaryota</taxon>
        <taxon>Fungi</taxon>
        <taxon>Dikarya</taxon>
        <taxon>Basidiomycota</taxon>
        <taxon>Agaricomycotina</taxon>
        <taxon>Agaricomycetes</taxon>
        <taxon>Cantharellales</taxon>
        <taxon>Botryobasidiaceae</taxon>
        <taxon>Botryobasidium</taxon>
    </lineage>
</organism>
<dbReference type="AlphaFoldDB" id="A0A067N3V0"/>
<reference evidence="2" key="1">
    <citation type="journal article" date="2014" name="Proc. Natl. Acad. Sci. U.S.A.">
        <title>Extensive sampling of basidiomycete genomes demonstrates inadequacy of the white-rot/brown-rot paradigm for wood decay fungi.</title>
        <authorList>
            <person name="Riley R."/>
            <person name="Salamov A.A."/>
            <person name="Brown D.W."/>
            <person name="Nagy L.G."/>
            <person name="Floudas D."/>
            <person name="Held B.W."/>
            <person name="Levasseur A."/>
            <person name="Lombard V."/>
            <person name="Morin E."/>
            <person name="Otillar R."/>
            <person name="Lindquist E.A."/>
            <person name="Sun H."/>
            <person name="LaButti K.M."/>
            <person name="Schmutz J."/>
            <person name="Jabbour D."/>
            <person name="Luo H."/>
            <person name="Baker S.E."/>
            <person name="Pisabarro A.G."/>
            <person name="Walton J.D."/>
            <person name="Blanchette R.A."/>
            <person name="Henrissat B."/>
            <person name="Martin F."/>
            <person name="Cullen D."/>
            <person name="Hibbett D.S."/>
            <person name="Grigoriev I.V."/>
        </authorList>
    </citation>
    <scope>NUCLEOTIDE SEQUENCE [LARGE SCALE GENOMIC DNA]</scope>
    <source>
        <strain evidence="2">FD-172 SS1</strain>
    </source>
</reference>
<gene>
    <name evidence="1" type="ORF">BOTBODRAFT_26083</name>
</gene>
<accession>A0A067N3V0</accession>
<evidence type="ECO:0000313" key="1">
    <source>
        <dbReference type="EMBL" id="KDQ21650.1"/>
    </source>
</evidence>
<evidence type="ECO:0000313" key="2">
    <source>
        <dbReference type="Proteomes" id="UP000027195"/>
    </source>
</evidence>